<accession>X1QC70</accession>
<comment type="caution">
    <text evidence="2">The sequence shown here is derived from an EMBL/GenBank/DDBJ whole genome shotgun (WGS) entry which is preliminary data.</text>
</comment>
<gene>
    <name evidence="2" type="ORF">S06H3_57631</name>
</gene>
<dbReference type="Pfam" id="PF02129">
    <property type="entry name" value="Peptidase_S15"/>
    <property type="match status" value="1"/>
</dbReference>
<protein>
    <recommendedName>
        <fullName evidence="1">Xaa-Pro dipeptidyl-peptidase-like domain-containing protein</fullName>
    </recommendedName>
</protein>
<feature type="non-terminal residue" evidence="2">
    <location>
        <position position="1"/>
    </location>
</feature>
<dbReference type="NCBIfam" id="TIGR00976">
    <property type="entry name" value="CocE_NonD"/>
    <property type="match status" value="1"/>
</dbReference>
<dbReference type="Gene3D" id="1.10.3020.10">
    <property type="entry name" value="alpha-amino acid ester hydrolase ( Helical cap domain)"/>
    <property type="match status" value="1"/>
</dbReference>
<name>X1QC70_9ZZZZ</name>
<dbReference type="InterPro" id="IPR005674">
    <property type="entry name" value="CocE/Ser_esterase"/>
</dbReference>
<feature type="non-terminal residue" evidence="2">
    <location>
        <position position="220"/>
    </location>
</feature>
<dbReference type="AlphaFoldDB" id="X1QC70"/>
<dbReference type="EMBL" id="BARV01037213">
    <property type="protein sequence ID" value="GAI48605.1"/>
    <property type="molecule type" value="Genomic_DNA"/>
</dbReference>
<dbReference type="InterPro" id="IPR000383">
    <property type="entry name" value="Xaa-Pro-like_dom"/>
</dbReference>
<dbReference type="Gene3D" id="3.40.50.1820">
    <property type="entry name" value="alpha/beta hydrolase"/>
    <property type="match status" value="1"/>
</dbReference>
<dbReference type="InterPro" id="IPR029058">
    <property type="entry name" value="AB_hydrolase_fold"/>
</dbReference>
<dbReference type="GO" id="GO:0016787">
    <property type="term" value="F:hydrolase activity"/>
    <property type="evidence" value="ECO:0007669"/>
    <property type="project" value="InterPro"/>
</dbReference>
<evidence type="ECO:0000313" key="2">
    <source>
        <dbReference type="EMBL" id="GAI48605.1"/>
    </source>
</evidence>
<organism evidence="2">
    <name type="scientific">marine sediment metagenome</name>
    <dbReference type="NCBI Taxonomy" id="412755"/>
    <lineage>
        <taxon>unclassified sequences</taxon>
        <taxon>metagenomes</taxon>
        <taxon>ecological metagenomes</taxon>
    </lineage>
</organism>
<reference evidence="2" key="1">
    <citation type="journal article" date="2014" name="Front. Microbiol.">
        <title>High frequency of phylogenetically diverse reductive dehalogenase-homologous genes in deep subseafloor sedimentary metagenomes.</title>
        <authorList>
            <person name="Kawai M."/>
            <person name="Futagami T."/>
            <person name="Toyoda A."/>
            <person name="Takaki Y."/>
            <person name="Nishi S."/>
            <person name="Hori S."/>
            <person name="Arai W."/>
            <person name="Tsubouchi T."/>
            <person name="Morono Y."/>
            <person name="Uchiyama I."/>
            <person name="Ito T."/>
            <person name="Fujiyama A."/>
            <person name="Inagaki F."/>
            <person name="Takami H."/>
        </authorList>
    </citation>
    <scope>NUCLEOTIDE SEQUENCE</scope>
    <source>
        <strain evidence="2">Expedition CK06-06</strain>
    </source>
</reference>
<dbReference type="SUPFAM" id="SSF53474">
    <property type="entry name" value="alpha/beta-Hydrolases"/>
    <property type="match status" value="1"/>
</dbReference>
<feature type="domain" description="Xaa-Pro dipeptidyl-peptidase-like" evidence="1">
    <location>
        <begin position="1"/>
        <end position="214"/>
    </location>
</feature>
<sequence>VRQDVRGKFKSEGVWVHHIVHIDEKKLGDVDESTDAYDTIDWLIKNIPNNNGKVGLWGISYGGWEVAMGMMEAHPALKAAAPMCSPGNQFMGDDYYHNGAFRALYAFYWSSKNAQIRISPTSEKTKPFEFGTPDGYRFWLELGPLSNVDKKLFFGQVPTWNEWTVHDTYDEYWQSKNVPDDMNDIKLPVMNVCSLFDSEDYYGAINIYHSLEKKNPENQS</sequence>
<proteinExistence type="predicted"/>
<evidence type="ECO:0000259" key="1">
    <source>
        <dbReference type="Pfam" id="PF02129"/>
    </source>
</evidence>